<dbReference type="InterPro" id="IPR027417">
    <property type="entry name" value="P-loop_NTPase"/>
</dbReference>
<organism evidence="8">
    <name type="scientific">uncultured Caudovirales phage</name>
    <dbReference type="NCBI Taxonomy" id="2100421"/>
    <lineage>
        <taxon>Viruses</taxon>
        <taxon>Duplodnaviria</taxon>
        <taxon>Heunggongvirae</taxon>
        <taxon>Uroviricota</taxon>
        <taxon>Caudoviricetes</taxon>
        <taxon>Peduoviridae</taxon>
        <taxon>Maltschvirus</taxon>
        <taxon>Maltschvirus maltsch</taxon>
    </lineage>
</organism>
<dbReference type="EMBL" id="LR796804">
    <property type="protein sequence ID" value="CAB4167368.1"/>
    <property type="molecule type" value="Genomic_DNA"/>
</dbReference>
<evidence type="ECO:0000313" key="8">
    <source>
        <dbReference type="EMBL" id="CAB4195762.1"/>
    </source>
</evidence>
<dbReference type="InterPro" id="IPR038718">
    <property type="entry name" value="SNF2-like_sf"/>
</dbReference>
<name>A0A6J5RID0_9CAUD</name>
<dbReference type="GO" id="GO:0006281">
    <property type="term" value="P:DNA repair"/>
    <property type="evidence" value="ECO:0007669"/>
    <property type="project" value="TreeGrafter"/>
</dbReference>
<evidence type="ECO:0000313" key="11">
    <source>
        <dbReference type="EMBL" id="CAB5226869.1"/>
    </source>
</evidence>
<dbReference type="EMBL" id="LR798362">
    <property type="protein sequence ID" value="CAB5226869.1"/>
    <property type="molecule type" value="Genomic_DNA"/>
</dbReference>
<dbReference type="EMBL" id="LR796827">
    <property type="protein sequence ID" value="CAB4168444.1"/>
    <property type="molecule type" value="Genomic_DNA"/>
</dbReference>
<evidence type="ECO:0000313" key="7">
    <source>
        <dbReference type="EMBL" id="CAB4181170.1"/>
    </source>
</evidence>
<dbReference type="EMBL" id="LR797506">
    <property type="protein sequence ID" value="CAB4221762.1"/>
    <property type="molecule type" value="Genomic_DNA"/>
</dbReference>
<dbReference type="GO" id="GO:0016787">
    <property type="term" value="F:hydrolase activity"/>
    <property type="evidence" value="ECO:0007669"/>
    <property type="project" value="UniProtKB-KW"/>
</dbReference>
<dbReference type="PANTHER" id="PTHR45766:SF6">
    <property type="entry name" value="SWI_SNF-RELATED MATRIX-ASSOCIATED ACTIN-DEPENDENT REGULATOR OF CHROMATIN SUBFAMILY A-LIKE PROTEIN 1"/>
    <property type="match status" value="1"/>
</dbReference>
<dbReference type="PROSITE" id="PS51192">
    <property type="entry name" value="HELICASE_ATP_BIND_1"/>
    <property type="match status" value="1"/>
</dbReference>
<gene>
    <name evidence="7" type="ORF">UFOVP1058_18</name>
    <name evidence="8" type="ORF">UFOVP1289_42</name>
    <name evidence="9" type="ORF">UFOVP1410_44</name>
    <name evidence="11" type="ORF">UFOVP1514_57</name>
    <name evidence="10" type="ORF">UFOVP1642_69</name>
    <name evidence="4" type="ORF">UFOVP656_62</name>
    <name evidence="5" type="ORF">UFOVP857_15</name>
    <name evidence="6" type="ORF">UFOVP879_31</name>
</gene>
<evidence type="ECO:0000313" key="9">
    <source>
        <dbReference type="EMBL" id="CAB4205259.1"/>
    </source>
</evidence>
<accession>A0A6J5RID0</accession>
<evidence type="ECO:0000259" key="3">
    <source>
        <dbReference type="PROSITE" id="PS51194"/>
    </source>
</evidence>
<evidence type="ECO:0000256" key="1">
    <source>
        <dbReference type="ARBA" id="ARBA00022801"/>
    </source>
</evidence>
<dbReference type="EMBL" id="LR797234">
    <property type="protein sequence ID" value="CAB4195762.1"/>
    <property type="molecule type" value="Genomic_DNA"/>
</dbReference>
<dbReference type="EMBL" id="LR797356">
    <property type="protein sequence ID" value="CAB4205259.1"/>
    <property type="molecule type" value="Genomic_DNA"/>
</dbReference>
<evidence type="ECO:0000313" key="5">
    <source>
        <dbReference type="EMBL" id="CAB4167368.1"/>
    </source>
</evidence>
<sequence>MQTVDDKLLLVATKQPHLIMEKIRKSKLIQQTGDTYEVAVHWGLEETQALAQLGFTDTPSTIERDYKWTGRLKPFDHQRATASFLTLHPRSFCFNEQGLGKTASAIWAADYLMKLGKVKRVLVLCPLSIMKSAWQEDLFKFAMHRSCSVAYGDAKTREKIIAAGSEFVIINFDGLAVVKDAVLKGGFDLIVVDEASFYKNPQTNRWKVLRDVAKDIQWLWMMTGTPAAQSPLDAYGLAKMVHQKGVPYYGEFRASVMYKATQFKWVPKPDADAHVHRLLQPAIRFEREQCLDLPEVTSVFRDAPLTPQQAKYYKMLKARLVFEADGEQVTAVHAAAKMNKLLQISCGAIYTDTGEVLEFDVGNRIDVVKEVIEEASHKVLVFVPFTHTIELLRKALEADGISCGVINGDVSLNKRSALVQQFQNGQEPRVLIIQPQAAAHGLTLTAANTIIWYAPVTSVETYLQANARINRPGQANRMLIVHIQGSEVERRLYHMLEGNIETHQKIIDLYRQELNLDT</sequence>
<dbReference type="EMBL" id="LR796643">
    <property type="protein sequence ID" value="CAB4156491.1"/>
    <property type="molecule type" value="Genomic_DNA"/>
</dbReference>
<dbReference type="PANTHER" id="PTHR45766">
    <property type="entry name" value="DNA ANNEALING HELICASE AND ENDONUCLEASE ZRANB3 FAMILY MEMBER"/>
    <property type="match status" value="1"/>
</dbReference>
<dbReference type="Pfam" id="PF00271">
    <property type="entry name" value="Helicase_C"/>
    <property type="match status" value="1"/>
</dbReference>
<protein>
    <submittedName>
        <fullName evidence="8">DEXDc domain containing protein</fullName>
    </submittedName>
</protein>
<dbReference type="Pfam" id="PF00176">
    <property type="entry name" value="SNF2-rel_dom"/>
    <property type="match status" value="1"/>
</dbReference>
<dbReference type="Gene3D" id="3.40.50.300">
    <property type="entry name" value="P-loop containing nucleotide triphosphate hydrolases"/>
    <property type="match status" value="1"/>
</dbReference>
<evidence type="ECO:0000313" key="4">
    <source>
        <dbReference type="EMBL" id="CAB4156491.1"/>
    </source>
</evidence>
<feature type="domain" description="Helicase C-terminal" evidence="3">
    <location>
        <begin position="367"/>
        <end position="515"/>
    </location>
</feature>
<dbReference type="PROSITE" id="PS51194">
    <property type="entry name" value="HELICASE_CTER"/>
    <property type="match status" value="1"/>
</dbReference>
<evidence type="ECO:0000259" key="2">
    <source>
        <dbReference type="PROSITE" id="PS51192"/>
    </source>
</evidence>
<dbReference type="GO" id="GO:0031297">
    <property type="term" value="P:replication fork processing"/>
    <property type="evidence" value="ECO:0007669"/>
    <property type="project" value="TreeGrafter"/>
</dbReference>
<evidence type="ECO:0000313" key="10">
    <source>
        <dbReference type="EMBL" id="CAB4221762.1"/>
    </source>
</evidence>
<evidence type="ECO:0000313" key="6">
    <source>
        <dbReference type="EMBL" id="CAB4168444.1"/>
    </source>
</evidence>
<dbReference type="SMART" id="SM00487">
    <property type="entry name" value="DEXDc"/>
    <property type="match status" value="1"/>
</dbReference>
<feature type="domain" description="Helicase ATP-binding" evidence="2">
    <location>
        <begin position="82"/>
        <end position="244"/>
    </location>
</feature>
<dbReference type="InterPro" id="IPR000330">
    <property type="entry name" value="SNF2_N"/>
</dbReference>
<dbReference type="EMBL" id="LR797024">
    <property type="protein sequence ID" value="CAB4181170.1"/>
    <property type="molecule type" value="Genomic_DNA"/>
</dbReference>
<dbReference type="InterPro" id="IPR049730">
    <property type="entry name" value="SNF2/RAD54-like_C"/>
</dbReference>
<dbReference type="GO" id="GO:0005524">
    <property type="term" value="F:ATP binding"/>
    <property type="evidence" value="ECO:0007669"/>
    <property type="project" value="InterPro"/>
</dbReference>
<proteinExistence type="predicted"/>
<dbReference type="CDD" id="cd18793">
    <property type="entry name" value="SF2_C_SNF"/>
    <property type="match status" value="1"/>
</dbReference>
<dbReference type="Gene3D" id="3.40.50.10810">
    <property type="entry name" value="Tandem AAA-ATPase domain"/>
    <property type="match status" value="1"/>
</dbReference>
<keyword evidence="1" id="KW-0378">Hydrolase</keyword>
<dbReference type="SUPFAM" id="SSF52540">
    <property type="entry name" value="P-loop containing nucleoside triphosphate hydrolases"/>
    <property type="match status" value="2"/>
</dbReference>
<dbReference type="InterPro" id="IPR014001">
    <property type="entry name" value="Helicase_ATP-bd"/>
</dbReference>
<dbReference type="SMART" id="SM00490">
    <property type="entry name" value="HELICc"/>
    <property type="match status" value="1"/>
</dbReference>
<dbReference type="InterPro" id="IPR001650">
    <property type="entry name" value="Helicase_C-like"/>
</dbReference>
<reference evidence="8" key="1">
    <citation type="submission" date="2020-05" db="EMBL/GenBank/DDBJ databases">
        <authorList>
            <person name="Chiriac C."/>
            <person name="Salcher M."/>
            <person name="Ghai R."/>
            <person name="Kavagutti S V."/>
        </authorList>
    </citation>
    <scope>NUCLEOTIDE SEQUENCE</scope>
</reference>